<protein>
    <submittedName>
        <fullName evidence="1">Proline dehydrogenase 1, mitochondrial</fullName>
    </submittedName>
</protein>
<dbReference type="EMBL" id="BGZK01000089">
    <property type="protein sequence ID" value="GBP17697.1"/>
    <property type="molecule type" value="Genomic_DNA"/>
</dbReference>
<proteinExistence type="predicted"/>
<dbReference type="Proteomes" id="UP000299102">
    <property type="component" value="Unassembled WGS sequence"/>
</dbReference>
<gene>
    <name evidence="1" type="primary">slgA</name>
    <name evidence="1" type="ORF">EVAR_8685_1</name>
</gene>
<comment type="caution">
    <text evidence="1">The sequence shown here is derived from an EMBL/GenBank/DDBJ whole genome shotgun (WGS) entry which is preliminary data.</text>
</comment>
<evidence type="ECO:0000313" key="1">
    <source>
        <dbReference type="EMBL" id="GBP17697.1"/>
    </source>
</evidence>
<dbReference type="OrthoDB" id="5464at2759"/>
<keyword evidence="2" id="KW-1185">Reference proteome</keyword>
<evidence type="ECO:0000313" key="2">
    <source>
        <dbReference type="Proteomes" id="UP000299102"/>
    </source>
</evidence>
<dbReference type="STRING" id="151549.A0A4C1TUL2"/>
<organism evidence="1 2">
    <name type="scientific">Eumeta variegata</name>
    <name type="common">Bagworm moth</name>
    <name type="synonym">Eumeta japonica</name>
    <dbReference type="NCBI Taxonomy" id="151549"/>
    <lineage>
        <taxon>Eukaryota</taxon>
        <taxon>Metazoa</taxon>
        <taxon>Ecdysozoa</taxon>
        <taxon>Arthropoda</taxon>
        <taxon>Hexapoda</taxon>
        <taxon>Insecta</taxon>
        <taxon>Pterygota</taxon>
        <taxon>Neoptera</taxon>
        <taxon>Endopterygota</taxon>
        <taxon>Lepidoptera</taxon>
        <taxon>Glossata</taxon>
        <taxon>Ditrysia</taxon>
        <taxon>Tineoidea</taxon>
        <taxon>Psychidae</taxon>
        <taxon>Oiketicinae</taxon>
        <taxon>Eumeta</taxon>
    </lineage>
</organism>
<sequence length="149" mass="16818">MALFRRLASQGPRTARVLSSQPPRDELDLTFNSPKDAFKSKKTSELVRAYMVYQICSINWIVENNDKVGPRRFVGRSIPLSCRVTTPVRGVGISSGPAGHRKSFDAVRDADLSRLHCSRPMNEMIHSDSTYRIETRYCDGNAQVRETSK</sequence>
<accession>A0A4C1TUL2</accession>
<name>A0A4C1TUL2_EUMVA</name>
<reference evidence="1 2" key="1">
    <citation type="journal article" date="2019" name="Commun. Biol.">
        <title>The bagworm genome reveals a unique fibroin gene that provides high tensile strength.</title>
        <authorList>
            <person name="Kono N."/>
            <person name="Nakamura H."/>
            <person name="Ohtoshi R."/>
            <person name="Tomita M."/>
            <person name="Numata K."/>
            <person name="Arakawa K."/>
        </authorList>
    </citation>
    <scope>NUCLEOTIDE SEQUENCE [LARGE SCALE GENOMIC DNA]</scope>
</reference>
<dbReference type="AlphaFoldDB" id="A0A4C1TUL2"/>